<name>A0A2P7BGA4_9HYPH</name>
<organism evidence="1 2">
    <name type="scientific">Phyllobacterium sophorae</name>
    <dbReference type="NCBI Taxonomy" id="1520277"/>
    <lineage>
        <taxon>Bacteria</taxon>
        <taxon>Pseudomonadati</taxon>
        <taxon>Pseudomonadota</taxon>
        <taxon>Alphaproteobacteria</taxon>
        <taxon>Hyphomicrobiales</taxon>
        <taxon>Phyllobacteriaceae</taxon>
        <taxon>Phyllobacterium</taxon>
    </lineage>
</organism>
<gene>
    <name evidence="1" type="ORF">CU103_10755</name>
</gene>
<evidence type="ECO:0000313" key="2">
    <source>
        <dbReference type="Proteomes" id="UP000241764"/>
    </source>
</evidence>
<dbReference type="RefSeq" id="WP_106663873.1">
    <property type="nucleotide sequence ID" value="NZ_PGGM01000003.1"/>
</dbReference>
<keyword evidence="2" id="KW-1185">Reference proteome</keyword>
<evidence type="ECO:0000313" key="1">
    <source>
        <dbReference type="EMBL" id="PSH65459.1"/>
    </source>
</evidence>
<dbReference type="OrthoDB" id="159745at2"/>
<sequence>MTDKSTFTPEEWKHILGGVMLAGMAVTMADQSGLWGMLKESMASTSAVLNTRTEPDSNGLVQAVIADFQTSEGRTAAREEIKSVLAGATSSPEAQAKAVDALKKVATLLDTKASADAQAFKSWLQAIGQRTADAANEGGFLGFGGVAVSDAEKAALDQIAQALNPSVA</sequence>
<dbReference type="AlphaFoldDB" id="A0A2P7BGA4"/>
<dbReference type="Proteomes" id="UP000241764">
    <property type="component" value="Unassembled WGS sequence"/>
</dbReference>
<protein>
    <submittedName>
        <fullName evidence="1">Uncharacterized protein</fullName>
    </submittedName>
</protein>
<accession>A0A2P7BGA4</accession>
<proteinExistence type="predicted"/>
<reference evidence="2" key="1">
    <citation type="submission" date="2017-11" db="EMBL/GenBank/DDBJ databases">
        <authorList>
            <person name="Kuznetsova I."/>
            <person name="Sazanova A."/>
            <person name="Chirak E."/>
            <person name="Safronova V."/>
            <person name="Willems A."/>
        </authorList>
    </citation>
    <scope>NUCLEOTIDE SEQUENCE [LARGE SCALE GENOMIC DNA]</scope>
    <source>
        <strain evidence="2">CCBAU 03422</strain>
    </source>
</reference>
<comment type="caution">
    <text evidence="1">The sequence shown here is derived from an EMBL/GenBank/DDBJ whole genome shotgun (WGS) entry which is preliminary data.</text>
</comment>
<dbReference type="EMBL" id="PGGM01000003">
    <property type="protein sequence ID" value="PSH65459.1"/>
    <property type="molecule type" value="Genomic_DNA"/>
</dbReference>